<accession>M0NIU2</accession>
<dbReference type="AlphaFoldDB" id="M0NIU2"/>
<name>M0NIU2_9EURY</name>
<reference evidence="1 2" key="1">
    <citation type="journal article" date="2014" name="PLoS Genet.">
        <title>Phylogenetically driven sequencing of extremely halophilic archaea reveals strategies for static and dynamic osmo-response.</title>
        <authorList>
            <person name="Becker E.A."/>
            <person name="Seitzer P.M."/>
            <person name="Tritt A."/>
            <person name="Larsen D."/>
            <person name="Krusor M."/>
            <person name="Yao A.I."/>
            <person name="Wu D."/>
            <person name="Madern D."/>
            <person name="Eisen J.A."/>
            <person name="Darling A.E."/>
            <person name="Facciotti M.T."/>
        </authorList>
    </citation>
    <scope>NUCLEOTIDE SEQUENCE [LARGE SCALE GENOMIC DNA]</scope>
    <source>
        <strain evidence="1 2">JCM 13552</strain>
    </source>
</reference>
<evidence type="ECO:0000313" key="2">
    <source>
        <dbReference type="Proteomes" id="UP000011680"/>
    </source>
</evidence>
<gene>
    <name evidence="1" type="ORF">C451_01613</name>
</gene>
<keyword evidence="2" id="KW-1185">Reference proteome</keyword>
<dbReference type="Proteomes" id="UP000011680">
    <property type="component" value="Unassembled WGS sequence"/>
</dbReference>
<proteinExistence type="predicted"/>
<protein>
    <submittedName>
        <fullName evidence="1">Uncharacterized protein</fullName>
    </submittedName>
</protein>
<sequence length="64" mass="7146">IVFLGLFRLLILWLLSSTALLAGRCVGVFILLETFFELFDSLVLGSVLLTKKCVLSEKSEISLR</sequence>
<comment type="caution">
    <text evidence="1">The sequence shown here is derived from an EMBL/GenBank/DDBJ whole genome shotgun (WGS) entry which is preliminary data.</text>
</comment>
<feature type="non-terminal residue" evidence="1">
    <location>
        <position position="1"/>
    </location>
</feature>
<evidence type="ECO:0000313" key="1">
    <source>
        <dbReference type="EMBL" id="EMA56585.1"/>
    </source>
</evidence>
<organism evidence="1 2">
    <name type="scientific">Halococcus thailandensis JCM 13552</name>
    <dbReference type="NCBI Taxonomy" id="1227457"/>
    <lineage>
        <taxon>Archaea</taxon>
        <taxon>Methanobacteriati</taxon>
        <taxon>Methanobacteriota</taxon>
        <taxon>Stenosarchaea group</taxon>
        <taxon>Halobacteria</taxon>
        <taxon>Halobacteriales</taxon>
        <taxon>Halococcaceae</taxon>
        <taxon>Halococcus</taxon>
    </lineage>
</organism>
<dbReference type="EMBL" id="AOMF01000031">
    <property type="protein sequence ID" value="EMA56585.1"/>
    <property type="molecule type" value="Genomic_DNA"/>
</dbReference>